<keyword evidence="6" id="KW-1185">Reference proteome</keyword>
<evidence type="ECO:0000256" key="1">
    <source>
        <dbReference type="ARBA" id="ARBA00004196"/>
    </source>
</evidence>
<organism evidence="5 6">
    <name type="scientific">Streptomyces ficellus</name>
    <dbReference type="NCBI Taxonomy" id="1977088"/>
    <lineage>
        <taxon>Bacteria</taxon>
        <taxon>Bacillati</taxon>
        <taxon>Actinomycetota</taxon>
        <taxon>Actinomycetes</taxon>
        <taxon>Kitasatosporales</taxon>
        <taxon>Streptomycetaceae</taxon>
        <taxon>Streptomyces</taxon>
    </lineage>
</organism>
<dbReference type="SUPFAM" id="SSF53850">
    <property type="entry name" value="Periplasmic binding protein-like II"/>
    <property type="match status" value="1"/>
</dbReference>
<name>A0ABT7Z105_9ACTN</name>
<evidence type="ECO:0000256" key="3">
    <source>
        <dbReference type="ARBA" id="ARBA00022448"/>
    </source>
</evidence>
<keyword evidence="3" id="KW-0813">Transport</keyword>
<evidence type="ECO:0000313" key="5">
    <source>
        <dbReference type="EMBL" id="MDN3292796.1"/>
    </source>
</evidence>
<gene>
    <name evidence="5" type="ORF">QWM81_01800</name>
</gene>
<dbReference type="PANTHER" id="PTHR43649:SF31">
    <property type="entry name" value="SN-GLYCEROL-3-PHOSPHATE-BINDING PERIPLASMIC PROTEIN UGPB"/>
    <property type="match status" value="1"/>
</dbReference>
<proteinExistence type="inferred from homology"/>
<sequence length="441" mass="48874">MDIDIWVPLYPFMPYFLDRTRELAEQFTAAHPEYRIRVRGEDWLTLPQAVHDAARQGAAPTIAQYFYTSTQEALDARKPNGEPLFTPVERAIAGRTEILGEPVVLDDITPAARRYYTFDGEVAAMPPLTSTTLLYANTDLLARAGIDDVPRTWAELEAACRAVVRVADGPTHGISWPNHGWLFQQAAAQQGALLADHDNGRSGRAATMYLDSDAMLAYFHWWRRMHRDGLYLYRGRPTSTQSDWEANFRAFADQRVAFTLTTSVEAERIVGAGRDGGFTVRACRMPYNEQVPYAGNVIGGDALWLADGLDPDTMDGALAFMQYLNAPRAAADRHRDTGFIAVTDGAAQLLDQEGWFKENPHFRTALDQLAANDGSPAARGAVLGDFAEIQRVLTQAMHDVLVSDVDVRDRLARANSQAQRVLDDYDAACRGLRPRGPITVG</sequence>
<dbReference type="RefSeq" id="WP_290109600.1">
    <property type="nucleotide sequence ID" value="NZ_JAUEPL010000002.1"/>
</dbReference>
<dbReference type="PANTHER" id="PTHR43649">
    <property type="entry name" value="ARABINOSE-BINDING PROTEIN-RELATED"/>
    <property type="match status" value="1"/>
</dbReference>
<evidence type="ECO:0000256" key="4">
    <source>
        <dbReference type="ARBA" id="ARBA00022729"/>
    </source>
</evidence>
<dbReference type="Proteomes" id="UP001174050">
    <property type="component" value="Unassembled WGS sequence"/>
</dbReference>
<keyword evidence="4" id="KW-0732">Signal</keyword>
<dbReference type="EMBL" id="JAUEPL010000002">
    <property type="protein sequence ID" value="MDN3292796.1"/>
    <property type="molecule type" value="Genomic_DNA"/>
</dbReference>
<comment type="similarity">
    <text evidence="2">Belongs to the bacterial solute-binding protein 1 family.</text>
</comment>
<dbReference type="InterPro" id="IPR050490">
    <property type="entry name" value="Bact_solute-bd_prot1"/>
</dbReference>
<protein>
    <submittedName>
        <fullName evidence="5">Extracellular solute-binding protein</fullName>
    </submittedName>
</protein>
<comment type="subcellular location">
    <subcellularLocation>
        <location evidence="1">Cell envelope</location>
    </subcellularLocation>
</comment>
<dbReference type="Pfam" id="PF13416">
    <property type="entry name" value="SBP_bac_8"/>
    <property type="match status" value="1"/>
</dbReference>
<evidence type="ECO:0000256" key="2">
    <source>
        <dbReference type="ARBA" id="ARBA00008520"/>
    </source>
</evidence>
<evidence type="ECO:0000313" key="6">
    <source>
        <dbReference type="Proteomes" id="UP001174050"/>
    </source>
</evidence>
<reference evidence="5" key="1">
    <citation type="submission" date="2023-06" db="EMBL/GenBank/DDBJ databases">
        <title>WGS-Sequencing of Streptomyces ficellus isolate 21 collected from sand in Gara Djebilet Iron Mine in Algeria.</title>
        <authorList>
            <person name="Zegers G.P."/>
            <person name="Gomez A."/>
            <person name="Gueddou A."/>
            <person name="Zahara A.F."/>
            <person name="Worth M."/>
            <person name="Sevigny J.L."/>
            <person name="Tisa L."/>
        </authorList>
    </citation>
    <scope>NUCLEOTIDE SEQUENCE</scope>
    <source>
        <strain evidence="5">AS11</strain>
    </source>
</reference>
<accession>A0ABT7Z105</accession>
<dbReference type="Gene3D" id="3.40.190.10">
    <property type="entry name" value="Periplasmic binding protein-like II"/>
    <property type="match status" value="2"/>
</dbReference>
<comment type="caution">
    <text evidence="5">The sequence shown here is derived from an EMBL/GenBank/DDBJ whole genome shotgun (WGS) entry which is preliminary data.</text>
</comment>
<dbReference type="InterPro" id="IPR006059">
    <property type="entry name" value="SBP"/>
</dbReference>